<dbReference type="InterPro" id="IPR006203">
    <property type="entry name" value="GHMP_knse_ATP-bd_CS"/>
</dbReference>
<dbReference type="EMBL" id="FUWY01000002">
    <property type="protein sequence ID" value="SJZ51662.1"/>
    <property type="molecule type" value="Genomic_DNA"/>
</dbReference>
<dbReference type="InterPro" id="IPR020568">
    <property type="entry name" value="Ribosomal_Su5_D2-typ_SF"/>
</dbReference>
<dbReference type="PANTHER" id="PTHR20861">
    <property type="entry name" value="HOMOSERINE/4-DIPHOSPHOCYTIDYL-2-C-METHYL-D-ERYTHRITOL KINASE"/>
    <property type="match status" value="1"/>
</dbReference>
<keyword evidence="5 13" id="KW-0028">Amino-acid biosynthesis</keyword>
<dbReference type="Gene3D" id="3.30.230.10">
    <property type="match status" value="1"/>
</dbReference>
<dbReference type="PRINTS" id="PR00958">
    <property type="entry name" value="HOMSERKINASE"/>
</dbReference>
<evidence type="ECO:0000256" key="3">
    <source>
        <dbReference type="ARBA" id="ARBA00012078"/>
    </source>
</evidence>
<evidence type="ECO:0000313" key="16">
    <source>
        <dbReference type="EMBL" id="SJZ51662.1"/>
    </source>
</evidence>
<dbReference type="PROSITE" id="PS00627">
    <property type="entry name" value="GHMP_KINASES_ATP"/>
    <property type="match status" value="1"/>
</dbReference>
<evidence type="ECO:0000256" key="5">
    <source>
        <dbReference type="ARBA" id="ARBA00022605"/>
    </source>
</evidence>
<dbReference type="UniPathway" id="UPA00050">
    <property type="reaction ID" value="UER00064"/>
</dbReference>
<evidence type="ECO:0000313" key="17">
    <source>
        <dbReference type="Proteomes" id="UP000243297"/>
    </source>
</evidence>
<comment type="pathway">
    <text evidence="1 13">Amino-acid biosynthesis; L-threonine biosynthesis; L-threonine from L-aspartate: step 4/5.</text>
</comment>
<evidence type="ECO:0000256" key="7">
    <source>
        <dbReference type="ARBA" id="ARBA00022697"/>
    </source>
</evidence>
<dbReference type="InterPro" id="IPR000870">
    <property type="entry name" value="Homoserine_kinase"/>
</dbReference>
<evidence type="ECO:0000256" key="9">
    <source>
        <dbReference type="ARBA" id="ARBA00022777"/>
    </source>
</evidence>
<dbReference type="GO" id="GO:0004413">
    <property type="term" value="F:homoserine kinase activity"/>
    <property type="evidence" value="ECO:0007669"/>
    <property type="project" value="UniProtKB-UniRule"/>
</dbReference>
<keyword evidence="17" id="KW-1185">Reference proteome</keyword>
<feature type="binding site" evidence="13">
    <location>
        <begin position="81"/>
        <end position="91"/>
    </location>
    <ligand>
        <name>ATP</name>
        <dbReference type="ChEBI" id="CHEBI:30616"/>
    </ligand>
</feature>
<protein>
    <recommendedName>
        <fullName evidence="4 13">Homoserine kinase</fullName>
        <shortName evidence="13">HK</shortName>
        <shortName evidence="13">HSK</shortName>
        <ecNumber evidence="3 13">2.7.1.39</ecNumber>
    </recommendedName>
</protein>
<comment type="subcellular location">
    <subcellularLocation>
        <location evidence="13">Cytoplasm</location>
    </subcellularLocation>
</comment>
<keyword evidence="10 13" id="KW-0067">ATP-binding</keyword>
<organism evidence="16 17">
    <name type="scientific">Anaerorhabdus furcosa</name>
    <dbReference type="NCBI Taxonomy" id="118967"/>
    <lineage>
        <taxon>Bacteria</taxon>
        <taxon>Bacillati</taxon>
        <taxon>Bacillota</taxon>
        <taxon>Erysipelotrichia</taxon>
        <taxon>Erysipelotrichales</taxon>
        <taxon>Erysipelotrichaceae</taxon>
        <taxon>Anaerorhabdus</taxon>
    </lineage>
</organism>
<keyword evidence="6 13" id="KW-0808">Transferase</keyword>
<keyword evidence="9 13" id="KW-0418">Kinase</keyword>
<dbReference type="GO" id="GO:0009088">
    <property type="term" value="P:threonine biosynthetic process"/>
    <property type="evidence" value="ECO:0007669"/>
    <property type="project" value="UniProtKB-UniRule"/>
</dbReference>
<dbReference type="SUPFAM" id="SSF55060">
    <property type="entry name" value="GHMP Kinase, C-terminal domain"/>
    <property type="match status" value="1"/>
</dbReference>
<dbReference type="RefSeq" id="WP_078711240.1">
    <property type="nucleotide sequence ID" value="NZ_FUWY01000002.1"/>
</dbReference>
<evidence type="ECO:0000259" key="14">
    <source>
        <dbReference type="Pfam" id="PF00288"/>
    </source>
</evidence>
<keyword evidence="8 13" id="KW-0547">Nucleotide-binding</keyword>
<dbReference type="Proteomes" id="UP000243297">
    <property type="component" value="Unassembled WGS sequence"/>
</dbReference>
<sequence>MPRVVVPATSANLGPGFDVLGLCFDLSNTFTYSIESDFQCTGFSSEYDMDHNLVIKSYKTIFALLSQDPIPIHLHAQCEIPISRGLGSSSSCIIAGCVIANEVLNHPFTKEEIAKFATTIEGHPDNVIPCLFGGLVASKFNDNHLFTVSYPISTKLHFLVLIPDFELETATAREILKPEISRIDAISNIQNTLLLLEGLRTGNEALIHEGINDTIHVPYRKTLIEDYDILKHIVYKHGGIGFTISGAGPTCLAIFTNEIPIDDINIELVTCAHHWKIMEMFINMNGTRIEV</sequence>
<dbReference type="OrthoDB" id="9769912at2"/>
<evidence type="ECO:0000256" key="2">
    <source>
        <dbReference type="ARBA" id="ARBA00007370"/>
    </source>
</evidence>
<reference evidence="17" key="1">
    <citation type="submission" date="2017-02" db="EMBL/GenBank/DDBJ databases">
        <authorList>
            <person name="Varghese N."/>
            <person name="Submissions S."/>
        </authorList>
    </citation>
    <scope>NUCLEOTIDE SEQUENCE [LARGE SCALE GENOMIC DNA]</scope>
    <source>
        <strain evidence="17">ATCC 25662</strain>
    </source>
</reference>
<dbReference type="PANTHER" id="PTHR20861:SF1">
    <property type="entry name" value="HOMOSERINE KINASE"/>
    <property type="match status" value="1"/>
</dbReference>
<keyword evidence="7 13" id="KW-0791">Threonine biosynthesis</keyword>
<dbReference type="InterPro" id="IPR013750">
    <property type="entry name" value="GHMP_kinase_C_dom"/>
</dbReference>
<comment type="function">
    <text evidence="12 13">Catalyzes the ATP-dependent phosphorylation of L-homoserine to L-homoserine phosphate.</text>
</comment>
<dbReference type="AlphaFoldDB" id="A0A1T4LA58"/>
<dbReference type="Pfam" id="PF08544">
    <property type="entry name" value="GHMP_kinases_C"/>
    <property type="match status" value="1"/>
</dbReference>
<evidence type="ECO:0000256" key="1">
    <source>
        <dbReference type="ARBA" id="ARBA00005015"/>
    </source>
</evidence>
<dbReference type="NCBIfam" id="TIGR00191">
    <property type="entry name" value="thrB"/>
    <property type="match status" value="1"/>
</dbReference>
<evidence type="ECO:0000256" key="6">
    <source>
        <dbReference type="ARBA" id="ARBA00022679"/>
    </source>
</evidence>
<evidence type="ECO:0000256" key="4">
    <source>
        <dbReference type="ARBA" id="ARBA00017858"/>
    </source>
</evidence>
<dbReference type="Pfam" id="PF00288">
    <property type="entry name" value="GHMP_kinases_N"/>
    <property type="match status" value="1"/>
</dbReference>
<dbReference type="InterPro" id="IPR036554">
    <property type="entry name" value="GHMP_kinase_C_sf"/>
</dbReference>
<evidence type="ECO:0000256" key="11">
    <source>
        <dbReference type="ARBA" id="ARBA00049375"/>
    </source>
</evidence>
<evidence type="ECO:0000256" key="12">
    <source>
        <dbReference type="ARBA" id="ARBA00049954"/>
    </source>
</evidence>
<dbReference type="GO" id="GO:0005737">
    <property type="term" value="C:cytoplasm"/>
    <property type="evidence" value="ECO:0007669"/>
    <property type="project" value="UniProtKB-SubCell"/>
</dbReference>
<feature type="domain" description="GHMP kinase C-terminal" evidence="15">
    <location>
        <begin position="196"/>
        <end position="258"/>
    </location>
</feature>
<dbReference type="InterPro" id="IPR014721">
    <property type="entry name" value="Ribsml_uS5_D2-typ_fold_subgr"/>
</dbReference>
<dbReference type="STRING" id="118967.SAMN02745191_0808"/>
<evidence type="ECO:0000256" key="13">
    <source>
        <dbReference type="HAMAP-Rule" id="MF_00384"/>
    </source>
</evidence>
<proteinExistence type="inferred from homology"/>
<keyword evidence="13" id="KW-0963">Cytoplasm</keyword>
<dbReference type="InterPro" id="IPR006204">
    <property type="entry name" value="GHMP_kinase_N_dom"/>
</dbReference>
<name>A0A1T4LA58_9FIRM</name>
<gene>
    <name evidence="13" type="primary">thrB</name>
    <name evidence="16" type="ORF">SAMN02745191_0808</name>
</gene>
<dbReference type="SUPFAM" id="SSF54211">
    <property type="entry name" value="Ribosomal protein S5 domain 2-like"/>
    <property type="match status" value="1"/>
</dbReference>
<dbReference type="EC" id="2.7.1.39" evidence="3 13"/>
<feature type="domain" description="GHMP kinase N-terminal" evidence="14">
    <location>
        <begin position="52"/>
        <end position="134"/>
    </location>
</feature>
<dbReference type="HAMAP" id="MF_00384">
    <property type="entry name" value="Homoser_kinase"/>
    <property type="match status" value="1"/>
</dbReference>
<evidence type="ECO:0000256" key="10">
    <source>
        <dbReference type="ARBA" id="ARBA00022840"/>
    </source>
</evidence>
<evidence type="ECO:0000256" key="8">
    <source>
        <dbReference type="ARBA" id="ARBA00022741"/>
    </source>
</evidence>
<comment type="catalytic activity">
    <reaction evidence="11 13">
        <text>L-homoserine + ATP = O-phospho-L-homoserine + ADP + H(+)</text>
        <dbReference type="Rhea" id="RHEA:13985"/>
        <dbReference type="ChEBI" id="CHEBI:15378"/>
        <dbReference type="ChEBI" id="CHEBI:30616"/>
        <dbReference type="ChEBI" id="CHEBI:57476"/>
        <dbReference type="ChEBI" id="CHEBI:57590"/>
        <dbReference type="ChEBI" id="CHEBI:456216"/>
        <dbReference type="EC" id="2.7.1.39"/>
    </reaction>
</comment>
<accession>A0A1T4LA58</accession>
<dbReference type="PIRSF" id="PIRSF000676">
    <property type="entry name" value="Homoser_kin"/>
    <property type="match status" value="1"/>
</dbReference>
<evidence type="ECO:0000259" key="15">
    <source>
        <dbReference type="Pfam" id="PF08544"/>
    </source>
</evidence>
<dbReference type="GO" id="GO:0005524">
    <property type="term" value="F:ATP binding"/>
    <property type="evidence" value="ECO:0007669"/>
    <property type="project" value="UniProtKB-UniRule"/>
</dbReference>
<dbReference type="Gene3D" id="3.30.70.890">
    <property type="entry name" value="GHMP kinase, C-terminal domain"/>
    <property type="match status" value="1"/>
</dbReference>
<comment type="similarity">
    <text evidence="2 13">Belongs to the GHMP kinase family. Homoserine kinase subfamily.</text>
</comment>